<dbReference type="PANTHER" id="PTHR43708">
    <property type="entry name" value="CONSERVED EXPRESSED OXIDOREDUCTASE (EUROFUNG)"/>
    <property type="match status" value="1"/>
</dbReference>
<dbReference type="Pfam" id="PF21378">
    <property type="entry name" value="YceM-like_C"/>
    <property type="match status" value="1"/>
</dbReference>
<name>A0A840FF57_9SPHN</name>
<evidence type="ECO:0000313" key="4">
    <source>
        <dbReference type="Proteomes" id="UP000529795"/>
    </source>
</evidence>
<keyword evidence="4" id="KW-1185">Reference proteome</keyword>
<sequence>MDTDAAEALSPDAEARGSRRRGIQDMRVLVAGLGDIARKAYLPVLSQRAGLEVHLATRDEAVLAAVGDRFRIADRHRSVAEALSAASFDAAFVHAATPAHGELVGQLLGQRVATFVDKPLADNLGEVEALVALAAERATPLAVGFNRRFAPDYVDLWRADASLILMEKHRHRQPDTPRRVVFDDFIHVVDTLLFLAPGPVRRRTIETQVVGGLLSAITLTLAGDGFTAIGVMHRDSGLDEERLDVIGNGSRRTVLNLSERIVTEGTPCLHRRGDWTPVGQQRGFEAMCDDFLRQVRERRPVDAAAVVASHAICEAIVGHAVAGGGAPSTR</sequence>
<comment type="caution">
    <text evidence="3">The sequence shown here is derived from an EMBL/GenBank/DDBJ whole genome shotgun (WGS) entry which is preliminary data.</text>
</comment>
<proteinExistence type="predicted"/>
<evidence type="ECO:0000313" key="3">
    <source>
        <dbReference type="EMBL" id="MBB4152628.1"/>
    </source>
</evidence>
<gene>
    <name evidence="3" type="ORF">GGQ80_000504</name>
</gene>
<dbReference type="Gene3D" id="3.40.50.720">
    <property type="entry name" value="NAD(P)-binding Rossmann-like Domain"/>
    <property type="match status" value="1"/>
</dbReference>
<dbReference type="GO" id="GO:0000166">
    <property type="term" value="F:nucleotide binding"/>
    <property type="evidence" value="ECO:0007669"/>
    <property type="project" value="InterPro"/>
</dbReference>
<evidence type="ECO:0000259" key="2">
    <source>
        <dbReference type="Pfam" id="PF21378"/>
    </source>
</evidence>
<accession>A0A840FF57</accession>
<feature type="domain" description="YceM-like C-terminal" evidence="2">
    <location>
        <begin position="160"/>
        <end position="259"/>
    </location>
</feature>
<feature type="domain" description="Gfo/Idh/MocA-like oxidoreductase N-terminal" evidence="1">
    <location>
        <begin position="26"/>
        <end position="145"/>
    </location>
</feature>
<dbReference type="SUPFAM" id="SSF55347">
    <property type="entry name" value="Glyceraldehyde-3-phosphate dehydrogenase-like, C-terminal domain"/>
    <property type="match status" value="1"/>
</dbReference>
<protein>
    <submittedName>
        <fullName evidence="3">Virulence factor</fullName>
    </submittedName>
</protein>
<dbReference type="Proteomes" id="UP000529795">
    <property type="component" value="Unassembled WGS sequence"/>
</dbReference>
<dbReference type="InterPro" id="IPR000683">
    <property type="entry name" value="Gfo/Idh/MocA-like_OxRdtase_N"/>
</dbReference>
<organism evidence="3 4">
    <name type="scientific">Sphingomonas jinjuensis</name>
    <dbReference type="NCBI Taxonomy" id="535907"/>
    <lineage>
        <taxon>Bacteria</taxon>
        <taxon>Pseudomonadati</taxon>
        <taxon>Pseudomonadota</taxon>
        <taxon>Alphaproteobacteria</taxon>
        <taxon>Sphingomonadales</taxon>
        <taxon>Sphingomonadaceae</taxon>
        <taxon>Sphingomonas</taxon>
    </lineage>
</organism>
<dbReference type="AlphaFoldDB" id="A0A840FF57"/>
<dbReference type="SUPFAM" id="SSF51735">
    <property type="entry name" value="NAD(P)-binding Rossmann-fold domains"/>
    <property type="match status" value="1"/>
</dbReference>
<dbReference type="InterPro" id="IPR051317">
    <property type="entry name" value="Gfo/Idh/MocA_oxidoreduct"/>
</dbReference>
<dbReference type="EMBL" id="JACIEV010000001">
    <property type="protein sequence ID" value="MBB4152628.1"/>
    <property type="molecule type" value="Genomic_DNA"/>
</dbReference>
<dbReference type="Pfam" id="PF01408">
    <property type="entry name" value="GFO_IDH_MocA"/>
    <property type="match status" value="1"/>
</dbReference>
<dbReference type="InterPro" id="IPR036291">
    <property type="entry name" value="NAD(P)-bd_dom_sf"/>
</dbReference>
<dbReference type="PANTHER" id="PTHR43708:SF4">
    <property type="entry name" value="OXIDOREDUCTASE YCEM-RELATED"/>
    <property type="match status" value="1"/>
</dbReference>
<reference evidence="3 4" key="1">
    <citation type="submission" date="2020-08" db="EMBL/GenBank/DDBJ databases">
        <title>Genomic Encyclopedia of Type Strains, Phase IV (KMG-IV): sequencing the most valuable type-strain genomes for metagenomic binning, comparative biology and taxonomic classification.</title>
        <authorList>
            <person name="Goeker M."/>
        </authorList>
    </citation>
    <scope>NUCLEOTIDE SEQUENCE [LARGE SCALE GENOMIC DNA]</scope>
    <source>
        <strain evidence="3 4">YC6723</strain>
    </source>
</reference>
<dbReference type="RefSeq" id="WP_221364126.1">
    <property type="nucleotide sequence ID" value="NZ_JACIEV010000001.1"/>
</dbReference>
<evidence type="ECO:0000259" key="1">
    <source>
        <dbReference type="Pfam" id="PF01408"/>
    </source>
</evidence>
<dbReference type="InterPro" id="IPR048477">
    <property type="entry name" value="YceM-like_C"/>
</dbReference>
<dbReference type="Gene3D" id="3.30.360.10">
    <property type="entry name" value="Dihydrodipicolinate Reductase, domain 2"/>
    <property type="match status" value="1"/>
</dbReference>